<dbReference type="GO" id="GO:0006139">
    <property type="term" value="P:nucleobase-containing compound metabolic process"/>
    <property type="evidence" value="ECO:0007669"/>
    <property type="project" value="UniProtKB-ARBA"/>
</dbReference>
<dbReference type="GO" id="GO:0003677">
    <property type="term" value="F:DNA binding"/>
    <property type="evidence" value="ECO:0007669"/>
    <property type="project" value="TreeGrafter"/>
</dbReference>
<dbReference type="PANTHER" id="PTHR11455:SF9">
    <property type="entry name" value="CRYPTOCHROME CIRCADIAN CLOCK 5 ISOFORM X1"/>
    <property type="match status" value="1"/>
</dbReference>
<keyword evidence="2 5" id="KW-0285">Flavoprotein</keyword>
<evidence type="ECO:0000256" key="1">
    <source>
        <dbReference type="ARBA" id="ARBA00001932"/>
    </source>
</evidence>
<evidence type="ECO:0000256" key="3">
    <source>
        <dbReference type="ARBA" id="ARBA00022827"/>
    </source>
</evidence>
<dbReference type="InterPro" id="IPR006050">
    <property type="entry name" value="DNA_photolyase_N"/>
</dbReference>
<evidence type="ECO:0000256" key="4">
    <source>
        <dbReference type="ARBA" id="ARBA00022991"/>
    </source>
</evidence>
<accession>A0A8T4H8Q4</accession>
<evidence type="ECO:0000259" key="8">
    <source>
        <dbReference type="PROSITE" id="PS51645"/>
    </source>
</evidence>
<evidence type="ECO:0000313" key="10">
    <source>
        <dbReference type="Proteomes" id="UP000679691"/>
    </source>
</evidence>
<feature type="binding site" evidence="5">
    <location>
        <begin position="354"/>
        <end position="356"/>
    </location>
    <ligand>
        <name>FAD</name>
        <dbReference type="ChEBI" id="CHEBI:57692"/>
    </ligand>
</feature>
<dbReference type="InterPro" id="IPR005101">
    <property type="entry name" value="Cryptochr/Photolyase_FAD-bd"/>
</dbReference>
<feature type="site" description="Electron transfer via tryptophanyl radical" evidence="6">
    <location>
        <position position="364"/>
    </location>
</feature>
<dbReference type="GO" id="GO:0006950">
    <property type="term" value="P:response to stress"/>
    <property type="evidence" value="ECO:0007669"/>
    <property type="project" value="UniProtKB-ARBA"/>
</dbReference>
<dbReference type="GO" id="GO:0003904">
    <property type="term" value="F:deoxyribodipyrimidine photo-lyase activity"/>
    <property type="evidence" value="ECO:0007669"/>
    <property type="project" value="TreeGrafter"/>
</dbReference>
<dbReference type="PROSITE" id="PS51645">
    <property type="entry name" value="PHR_CRY_ALPHA_BETA"/>
    <property type="match status" value="1"/>
</dbReference>
<feature type="binding site" evidence="5">
    <location>
        <position position="254"/>
    </location>
    <ligand>
        <name>FAD</name>
        <dbReference type="ChEBI" id="CHEBI:57692"/>
    </ligand>
</feature>
<dbReference type="PANTHER" id="PTHR11455">
    <property type="entry name" value="CRYPTOCHROME"/>
    <property type="match status" value="1"/>
</dbReference>
<keyword evidence="4 7" id="KW-0157">Chromophore</keyword>
<feature type="binding site" evidence="5">
    <location>
        <position position="212"/>
    </location>
    <ligand>
        <name>FAD</name>
        <dbReference type="ChEBI" id="CHEBI:57692"/>
    </ligand>
</feature>
<dbReference type="PRINTS" id="PR00147">
    <property type="entry name" value="DNAPHOTLYASE"/>
</dbReference>
<dbReference type="RefSeq" id="WP_353546759.1">
    <property type="nucleotide sequence ID" value="NZ_JAGKSB010000006.1"/>
</dbReference>
<feature type="site" description="Electron transfer via tryptophanyl radical" evidence="6">
    <location>
        <position position="288"/>
    </location>
</feature>
<feature type="site" description="Electron transfer via tryptophanyl radical" evidence="6">
    <location>
        <position position="341"/>
    </location>
</feature>
<evidence type="ECO:0000256" key="6">
    <source>
        <dbReference type="PIRSR" id="PIRSR602081-2"/>
    </source>
</evidence>
<dbReference type="InterPro" id="IPR018394">
    <property type="entry name" value="DNA_photolyase_1_CS_C"/>
</dbReference>
<dbReference type="InterPro" id="IPR014729">
    <property type="entry name" value="Rossmann-like_a/b/a_fold"/>
</dbReference>
<dbReference type="SUPFAM" id="SSF48173">
    <property type="entry name" value="Cryptochrome/photolyase FAD-binding domain"/>
    <property type="match status" value="1"/>
</dbReference>
<organism evidence="9 10">
    <name type="scientific">Rhinopithecimicrobium faecis</name>
    <dbReference type="NCBI Taxonomy" id="2820698"/>
    <lineage>
        <taxon>Bacteria</taxon>
        <taxon>Pseudomonadati</taxon>
        <taxon>Bacteroidota</taxon>
        <taxon>Sphingobacteriia</taxon>
        <taxon>Sphingobacteriales</taxon>
        <taxon>Sphingobacteriaceae</taxon>
        <taxon>Rhinopithecimicrobium</taxon>
    </lineage>
</organism>
<dbReference type="Pfam" id="PF00875">
    <property type="entry name" value="DNA_photolyase"/>
    <property type="match status" value="1"/>
</dbReference>
<feature type="binding site" evidence="5">
    <location>
        <begin position="257"/>
        <end position="264"/>
    </location>
    <ligand>
        <name>FAD</name>
        <dbReference type="ChEBI" id="CHEBI:57692"/>
    </ligand>
</feature>
<evidence type="ECO:0000256" key="2">
    <source>
        <dbReference type="ARBA" id="ARBA00022630"/>
    </source>
</evidence>
<evidence type="ECO:0000256" key="5">
    <source>
        <dbReference type="PIRSR" id="PIRSR602081-1"/>
    </source>
</evidence>
<dbReference type="Proteomes" id="UP000679691">
    <property type="component" value="Unassembled WGS sequence"/>
</dbReference>
<keyword evidence="3 5" id="KW-0274">FAD</keyword>
<dbReference type="GO" id="GO:0071949">
    <property type="term" value="F:FAD binding"/>
    <property type="evidence" value="ECO:0007669"/>
    <property type="project" value="TreeGrafter"/>
</dbReference>
<dbReference type="Pfam" id="PF03441">
    <property type="entry name" value="FAD_binding_7"/>
    <property type="match status" value="1"/>
</dbReference>
<dbReference type="Gene3D" id="3.40.50.620">
    <property type="entry name" value="HUPs"/>
    <property type="match status" value="1"/>
</dbReference>
<comment type="cofactor">
    <cofactor evidence="5">
        <name>FAD</name>
        <dbReference type="ChEBI" id="CHEBI:57692"/>
    </cofactor>
    <text evidence="5">Binds 1 FAD per subunit.</text>
</comment>
<dbReference type="SUPFAM" id="SSF52425">
    <property type="entry name" value="Cryptochrome/photolyase, N-terminal domain"/>
    <property type="match status" value="1"/>
</dbReference>
<proteinExistence type="inferred from homology"/>
<comment type="caution">
    <text evidence="9">The sequence shown here is derived from an EMBL/GenBank/DDBJ whole genome shotgun (WGS) entry which is preliminary data.</text>
</comment>
<dbReference type="InterPro" id="IPR036134">
    <property type="entry name" value="Crypto/Photolyase_FAD-like_sf"/>
</dbReference>
<dbReference type="Gene3D" id="1.25.40.80">
    <property type="match status" value="1"/>
</dbReference>
<dbReference type="Gene3D" id="1.10.579.10">
    <property type="entry name" value="DNA Cyclobutane Dipyrimidine Photolyase, subunit A, domain 3"/>
    <property type="match status" value="1"/>
</dbReference>
<comment type="cofactor">
    <cofactor evidence="1">
        <name>(6R)-5,10-methylene-5,6,7,8-tetrahydrofolate</name>
        <dbReference type="ChEBI" id="CHEBI:15636"/>
    </cofactor>
</comment>
<reference evidence="9" key="1">
    <citation type="submission" date="2021-03" db="EMBL/GenBank/DDBJ databases">
        <authorList>
            <person name="Lu T."/>
            <person name="Wang Q."/>
            <person name="Han X."/>
        </authorList>
    </citation>
    <scope>NUCLEOTIDE SEQUENCE</scope>
    <source>
        <strain evidence="9">WQ 2009</strain>
    </source>
</reference>
<dbReference type="PROSITE" id="PS00691">
    <property type="entry name" value="DNA_PHOTOLYASES_1_2"/>
    <property type="match status" value="1"/>
</dbReference>
<dbReference type="InterPro" id="IPR002081">
    <property type="entry name" value="Cryptochrome/DNA_photolyase_1"/>
</dbReference>
<evidence type="ECO:0000313" key="9">
    <source>
        <dbReference type="EMBL" id="MBP3943269.1"/>
    </source>
</evidence>
<dbReference type="InterPro" id="IPR036155">
    <property type="entry name" value="Crypto/Photolyase_N_sf"/>
</dbReference>
<keyword evidence="10" id="KW-1185">Reference proteome</keyword>
<comment type="similarity">
    <text evidence="7">Belongs to the DNA photolyase family.</text>
</comment>
<dbReference type="GO" id="GO:0009416">
    <property type="term" value="P:response to light stimulus"/>
    <property type="evidence" value="ECO:0007669"/>
    <property type="project" value="TreeGrafter"/>
</dbReference>
<protein>
    <submittedName>
        <fullName evidence="9">Deoxyribodipyrimidine photo-lyase</fullName>
    </submittedName>
</protein>
<name>A0A8T4H8Q4_9SPHI</name>
<dbReference type="AlphaFoldDB" id="A0A8T4H8Q4"/>
<feature type="domain" description="Photolyase/cryptochrome alpha/beta" evidence="8">
    <location>
        <begin position="3"/>
        <end position="133"/>
    </location>
</feature>
<evidence type="ECO:0000256" key="7">
    <source>
        <dbReference type="RuleBase" id="RU004182"/>
    </source>
</evidence>
<gene>
    <name evidence="9" type="ORF">J5U18_06795</name>
</gene>
<dbReference type="PROSITE" id="PS00394">
    <property type="entry name" value="DNA_PHOTOLYASES_1_1"/>
    <property type="match status" value="1"/>
</dbReference>
<dbReference type="EMBL" id="JAGKSB010000006">
    <property type="protein sequence ID" value="MBP3943269.1"/>
    <property type="molecule type" value="Genomic_DNA"/>
</dbReference>
<sequence length="433" mass="50364">MKHTVIFWFRRDLRLADNHALFQALQTGHLVQPVFIFDRSILGRLSDSKDARVTFIWQQLQALNTALAPYGTSIKIYHDHCLEAWQQIVAEFRPQQVFCNRDYEPAAGLRDLEIQAFLGEQHISFQSFKDQVIFHEKDVVKADGNPYTVYTAYKNKWLAQYEIAGSDSYASEDLLQLLQPGIHPLPRLAELGFQASEIHFPENEAYDVMADYLSTRDIPSLENGTSRLGVHLRFGTISIRKLVAEAYSMVEKTFLKELIWREFFMMILYHFPHTVTKAFMPKYDLIVWRNQQAEFQAWCEGRTGYPLVDAGMRELNHSGFMHNRVRMLCASFLCKHLLIDWRWGEAYFAEKLLDYDQSANIGNWQWAAGCGTDAAPYFRIFSPMLQQKKFDPNLTYIKKWIPELTGFGYPQPIVDHTLARERCLKTYKSALNA</sequence>